<proteinExistence type="predicted"/>
<evidence type="ECO:0000313" key="3">
    <source>
        <dbReference type="Proteomes" id="UP000008177"/>
    </source>
</evidence>
<feature type="compositionally biased region" description="Polar residues" evidence="1">
    <location>
        <begin position="1"/>
        <end position="23"/>
    </location>
</feature>
<dbReference type="STRING" id="999810.G2YTG5"/>
<dbReference type="EMBL" id="FQ790352">
    <property type="protein sequence ID" value="CCD55069.1"/>
    <property type="molecule type" value="Genomic_DNA"/>
</dbReference>
<evidence type="ECO:0000313" key="2">
    <source>
        <dbReference type="EMBL" id="CCD55069.1"/>
    </source>
</evidence>
<accession>G2YTG5</accession>
<sequence length="99" mass="11417">MSTRGNRARSNSLMTAARSNQAGESRMNDLTMWRGYSGAWSTKKEEVKDYLDWNGFEALEIRPVNPIVILGCRIDTEILLELCDHLHQRLLETTNEMKM</sequence>
<organism evidence="2 3">
    <name type="scientific">Botryotinia fuckeliana (strain T4)</name>
    <name type="common">Noble rot fungus</name>
    <name type="synonym">Botrytis cinerea</name>
    <dbReference type="NCBI Taxonomy" id="999810"/>
    <lineage>
        <taxon>Eukaryota</taxon>
        <taxon>Fungi</taxon>
        <taxon>Dikarya</taxon>
        <taxon>Ascomycota</taxon>
        <taxon>Pezizomycotina</taxon>
        <taxon>Leotiomycetes</taxon>
        <taxon>Helotiales</taxon>
        <taxon>Sclerotiniaceae</taxon>
        <taxon>Botrytis</taxon>
    </lineage>
</organism>
<dbReference type="InParanoid" id="G2YTG5"/>
<name>G2YTG5_BOTF4</name>
<dbReference type="AlphaFoldDB" id="G2YTG5"/>
<feature type="region of interest" description="Disordered" evidence="1">
    <location>
        <begin position="1"/>
        <end position="24"/>
    </location>
</feature>
<dbReference type="HOGENOM" id="CLU_2320072_0_0_1"/>
<dbReference type="Proteomes" id="UP000008177">
    <property type="component" value="Unplaced contigs"/>
</dbReference>
<gene>
    <name evidence="2" type="ORF">BofuT4_P163580.1</name>
</gene>
<evidence type="ECO:0000256" key="1">
    <source>
        <dbReference type="SAM" id="MobiDB-lite"/>
    </source>
</evidence>
<dbReference type="OrthoDB" id="428177at2759"/>
<reference evidence="3" key="1">
    <citation type="journal article" date="2011" name="PLoS Genet.">
        <title>Genomic analysis of the necrotrophic fungal pathogens Sclerotinia sclerotiorum and Botrytis cinerea.</title>
        <authorList>
            <person name="Amselem J."/>
            <person name="Cuomo C.A."/>
            <person name="van Kan J.A."/>
            <person name="Viaud M."/>
            <person name="Benito E.P."/>
            <person name="Couloux A."/>
            <person name="Coutinho P.M."/>
            <person name="de Vries R.P."/>
            <person name="Dyer P.S."/>
            <person name="Fillinger S."/>
            <person name="Fournier E."/>
            <person name="Gout L."/>
            <person name="Hahn M."/>
            <person name="Kohn L."/>
            <person name="Lapalu N."/>
            <person name="Plummer K.M."/>
            <person name="Pradier J.M."/>
            <person name="Quevillon E."/>
            <person name="Sharon A."/>
            <person name="Simon A."/>
            <person name="ten Have A."/>
            <person name="Tudzynski B."/>
            <person name="Tudzynski P."/>
            <person name="Wincker P."/>
            <person name="Andrew M."/>
            <person name="Anthouard V."/>
            <person name="Beever R.E."/>
            <person name="Beffa R."/>
            <person name="Benoit I."/>
            <person name="Bouzid O."/>
            <person name="Brault B."/>
            <person name="Chen Z."/>
            <person name="Choquer M."/>
            <person name="Collemare J."/>
            <person name="Cotton P."/>
            <person name="Danchin E.G."/>
            <person name="Da Silva C."/>
            <person name="Gautier A."/>
            <person name="Giraud C."/>
            <person name="Giraud T."/>
            <person name="Gonzalez C."/>
            <person name="Grossetete S."/>
            <person name="Guldener U."/>
            <person name="Henrissat B."/>
            <person name="Howlett B.J."/>
            <person name="Kodira C."/>
            <person name="Kretschmer M."/>
            <person name="Lappartient A."/>
            <person name="Leroch M."/>
            <person name="Levis C."/>
            <person name="Mauceli E."/>
            <person name="Neuveglise C."/>
            <person name="Oeser B."/>
            <person name="Pearson M."/>
            <person name="Poulain J."/>
            <person name="Poussereau N."/>
            <person name="Quesneville H."/>
            <person name="Rascle C."/>
            <person name="Schumacher J."/>
            <person name="Segurens B."/>
            <person name="Sexton A."/>
            <person name="Silva E."/>
            <person name="Sirven C."/>
            <person name="Soanes D.M."/>
            <person name="Talbot N.J."/>
            <person name="Templeton M."/>
            <person name="Yandava C."/>
            <person name="Yarden O."/>
            <person name="Zeng Q."/>
            <person name="Rollins J.A."/>
            <person name="Lebrun M.H."/>
            <person name="Dickman M."/>
        </authorList>
    </citation>
    <scope>NUCLEOTIDE SEQUENCE [LARGE SCALE GENOMIC DNA]</scope>
    <source>
        <strain evidence="3">T4</strain>
    </source>
</reference>
<protein>
    <submittedName>
        <fullName evidence="2">Uncharacterized protein</fullName>
    </submittedName>
</protein>